<dbReference type="AlphaFoldDB" id="A0A0M6Y005"/>
<dbReference type="KEGG" id="lagg:B0E33_20955"/>
<name>A0A0M6Y005_9HYPH</name>
<dbReference type="OrthoDB" id="9804917at2"/>
<dbReference type="Proteomes" id="UP000048926">
    <property type="component" value="Unassembled WGS sequence"/>
</dbReference>
<dbReference type="SUPFAM" id="SSF53822">
    <property type="entry name" value="Periplasmic binding protein-like I"/>
    <property type="match status" value="1"/>
</dbReference>
<sequence length="355" mass="37675">MFKLQTLLASTLLVGMTALASAADRPQTVGPKGEAPTPVATLELTDAEVAKVAEGNYTAAFAWHELYDWSNAVARGAKDEFERLGIKVVAETDAGFDSARQKSDVETIMANQPSIIVSLPIDPTTAQTVYGIARDAGVKLVFVDNAVDGFTHGKDYVTVVSADLVQIGEKAARALAASMGETGTVGYMFHDADFPVTNQRDQAFKWTIENEFPNMEIAIESGMTDPANAEDIARAMLSRNPDLGGIYTPWAEPALGVLSVLRQQGNDTTRVVTIDLNEPVALDMLKGGNTAAIIADEAYSIGVYAARSAAASLLGKSVDPFLVVDAITVGTDNVTEGWNKSMKMDPPESVAEAAK</sequence>
<dbReference type="Pfam" id="PF13407">
    <property type="entry name" value="Peripla_BP_4"/>
    <property type="match status" value="1"/>
</dbReference>
<dbReference type="PANTHER" id="PTHR46847">
    <property type="entry name" value="D-ALLOSE-BINDING PERIPLASMIC PROTEIN-RELATED"/>
    <property type="match status" value="1"/>
</dbReference>
<feature type="chain" id="PRO_5005807270" evidence="4">
    <location>
        <begin position="23"/>
        <end position="355"/>
    </location>
</feature>
<organism evidence="6 7">
    <name type="scientific">Roseibium aggregatum</name>
    <dbReference type="NCBI Taxonomy" id="187304"/>
    <lineage>
        <taxon>Bacteria</taxon>
        <taxon>Pseudomonadati</taxon>
        <taxon>Pseudomonadota</taxon>
        <taxon>Alphaproteobacteria</taxon>
        <taxon>Hyphomicrobiales</taxon>
        <taxon>Stappiaceae</taxon>
        <taxon>Roseibium</taxon>
    </lineage>
</organism>
<dbReference type="PANTHER" id="PTHR46847:SF1">
    <property type="entry name" value="D-ALLOSE-BINDING PERIPLASMIC PROTEIN-RELATED"/>
    <property type="match status" value="1"/>
</dbReference>
<evidence type="ECO:0000313" key="6">
    <source>
        <dbReference type="EMBL" id="CTQ43445.1"/>
    </source>
</evidence>
<evidence type="ECO:0000256" key="2">
    <source>
        <dbReference type="ARBA" id="ARBA00007639"/>
    </source>
</evidence>
<feature type="domain" description="Periplasmic binding protein" evidence="5">
    <location>
        <begin position="68"/>
        <end position="316"/>
    </location>
</feature>
<dbReference type="STRING" id="187304.B0E33_20955"/>
<keyword evidence="3 4" id="KW-0732">Signal</keyword>
<dbReference type="InterPro" id="IPR028082">
    <property type="entry name" value="Peripla_BP_I"/>
</dbReference>
<comment type="subcellular location">
    <subcellularLocation>
        <location evidence="1">Cell envelope</location>
    </subcellularLocation>
</comment>
<accession>A0A0M6Y005</accession>
<feature type="signal peptide" evidence="4">
    <location>
        <begin position="1"/>
        <end position="22"/>
    </location>
</feature>
<dbReference type="InterPro" id="IPR025997">
    <property type="entry name" value="SBP_2_dom"/>
</dbReference>
<evidence type="ECO:0000259" key="5">
    <source>
        <dbReference type="Pfam" id="PF13407"/>
    </source>
</evidence>
<evidence type="ECO:0000256" key="3">
    <source>
        <dbReference type="ARBA" id="ARBA00022729"/>
    </source>
</evidence>
<proteinExistence type="inferred from homology"/>
<dbReference type="EMBL" id="CXST01000001">
    <property type="protein sequence ID" value="CTQ43445.1"/>
    <property type="molecule type" value="Genomic_DNA"/>
</dbReference>
<keyword evidence="7" id="KW-1185">Reference proteome</keyword>
<reference evidence="7" key="1">
    <citation type="submission" date="2015-07" db="EMBL/GenBank/DDBJ databases">
        <authorList>
            <person name="Rodrigo-Torres Lidia"/>
            <person name="Arahal R.David."/>
        </authorList>
    </citation>
    <scope>NUCLEOTIDE SEQUENCE [LARGE SCALE GENOMIC DNA]</scope>
    <source>
        <strain evidence="7">CECT 4801</strain>
    </source>
</reference>
<gene>
    <name evidence="6" type="ORF">LAL4801_01883</name>
</gene>
<dbReference type="RefSeq" id="WP_055655587.1">
    <property type="nucleotide sequence ID" value="NZ_CXST01000001.1"/>
</dbReference>
<evidence type="ECO:0000256" key="1">
    <source>
        <dbReference type="ARBA" id="ARBA00004196"/>
    </source>
</evidence>
<evidence type="ECO:0000313" key="7">
    <source>
        <dbReference type="Proteomes" id="UP000048926"/>
    </source>
</evidence>
<evidence type="ECO:0000256" key="4">
    <source>
        <dbReference type="SAM" id="SignalP"/>
    </source>
</evidence>
<dbReference type="Gene3D" id="3.40.50.2300">
    <property type="match status" value="2"/>
</dbReference>
<dbReference type="GO" id="GO:0030313">
    <property type="term" value="C:cell envelope"/>
    <property type="evidence" value="ECO:0007669"/>
    <property type="project" value="UniProtKB-SubCell"/>
</dbReference>
<protein>
    <submittedName>
        <fullName evidence="6">D-ribose transporter subunit RbsB</fullName>
    </submittedName>
</protein>
<dbReference type="GO" id="GO:0030246">
    <property type="term" value="F:carbohydrate binding"/>
    <property type="evidence" value="ECO:0007669"/>
    <property type="project" value="UniProtKB-ARBA"/>
</dbReference>
<comment type="similarity">
    <text evidence="2">Belongs to the bacterial solute-binding protein 2 family.</text>
</comment>